<dbReference type="InterPro" id="IPR015797">
    <property type="entry name" value="NUDIX_hydrolase-like_dom_sf"/>
</dbReference>
<evidence type="ECO:0000256" key="4">
    <source>
        <dbReference type="ARBA" id="ARBA00022842"/>
    </source>
</evidence>
<dbReference type="GO" id="GO:1901907">
    <property type="term" value="P:diadenosine pentaphosphate catabolic process"/>
    <property type="evidence" value="ECO:0007669"/>
    <property type="project" value="TreeGrafter"/>
</dbReference>
<accession>A0A7W6HMS7</accession>
<dbReference type="InterPro" id="IPR047198">
    <property type="entry name" value="DDP-like_NUDIX"/>
</dbReference>
<dbReference type="GO" id="GO:0005737">
    <property type="term" value="C:cytoplasm"/>
    <property type="evidence" value="ECO:0007669"/>
    <property type="project" value="TreeGrafter"/>
</dbReference>
<evidence type="ECO:0000256" key="1">
    <source>
        <dbReference type="ARBA" id="ARBA00001946"/>
    </source>
</evidence>
<feature type="domain" description="Nudix hydrolase" evidence="5">
    <location>
        <begin position="11"/>
        <end position="144"/>
    </location>
</feature>
<dbReference type="PANTHER" id="PTHR12629">
    <property type="entry name" value="DIPHOSPHOINOSITOL POLYPHOSPHATE PHOSPHOHYDROLASE"/>
    <property type="match status" value="1"/>
</dbReference>
<dbReference type="RefSeq" id="WP_234801717.1">
    <property type="nucleotide sequence ID" value="NZ_JACIED010000003.1"/>
</dbReference>
<sequence>MADKPLQGDVRSHYAAICYRHTDHNDGSIEVLLITGRNSGRWVIPKGWPMRKKKPHEVASKEAWEEAGVRGRIQKKAWGHYTYVKKLDDGELEPAMVQVHIIDVQTMKAEFPECKQRRLEWFSPAVAASAVGEPELGGLIANSNRARTTTRRPTKLLYLKYNFDDDYYRYVPASWGSLRQAEKNALIKAGLFMSKGRTIK</sequence>
<comment type="cofactor">
    <cofactor evidence="1">
        <name>Mg(2+)</name>
        <dbReference type="ChEBI" id="CHEBI:18420"/>
    </cofactor>
</comment>
<keyword evidence="3" id="KW-0378">Hydrolase</keyword>
<dbReference type="Proteomes" id="UP000544107">
    <property type="component" value="Unassembled WGS sequence"/>
</dbReference>
<dbReference type="GO" id="GO:0046872">
    <property type="term" value="F:metal ion binding"/>
    <property type="evidence" value="ECO:0007669"/>
    <property type="project" value="UniProtKB-KW"/>
</dbReference>
<dbReference type="EMBL" id="JACIED010000003">
    <property type="protein sequence ID" value="MBB4008124.1"/>
    <property type="molecule type" value="Genomic_DNA"/>
</dbReference>
<dbReference type="GO" id="GO:1901911">
    <property type="term" value="P:adenosine 5'-(hexahydrogen pentaphosphate) catabolic process"/>
    <property type="evidence" value="ECO:0007669"/>
    <property type="project" value="TreeGrafter"/>
</dbReference>
<proteinExistence type="predicted"/>
<dbReference type="GO" id="GO:0071543">
    <property type="term" value="P:diphosphoinositol polyphosphate metabolic process"/>
    <property type="evidence" value="ECO:0007669"/>
    <property type="project" value="TreeGrafter"/>
</dbReference>
<dbReference type="GO" id="GO:0008486">
    <property type="term" value="F:diphosphoinositol-polyphosphate diphosphatase activity"/>
    <property type="evidence" value="ECO:0007669"/>
    <property type="project" value="TreeGrafter"/>
</dbReference>
<keyword evidence="4" id="KW-0460">Magnesium</keyword>
<evidence type="ECO:0000259" key="5">
    <source>
        <dbReference type="PROSITE" id="PS51462"/>
    </source>
</evidence>
<dbReference type="GO" id="GO:0000298">
    <property type="term" value="F:endopolyphosphatase activity"/>
    <property type="evidence" value="ECO:0007669"/>
    <property type="project" value="TreeGrafter"/>
</dbReference>
<dbReference type="Gene3D" id="3.90.79.10">
    <property type="entry name" value="Nucleoside Triphosphate Pyrophosphohydrolase"/>
    <property type="match status" value="1"/>
</dbReference>
<evidence type="ECO:0000256" key="3">
    <source>
        <dbReference type="ARBA" id="ARBA00022801"/>
    </source>
</evidence>
<dbReference type="PANTHER" id="PTHR12629:SF0">
    <property type="entry name" value="DIPHOSPHOINOSITOL-POLYPHOSPHATE DIPHOSPHATASE"/>
    <property type="match status" value="1"/>
</dbReference>
<evidence type="ECO:0000313" key="7">
    <source>
        <dbReference type="Proteomes" id="UP000544107"/>
    </source>
</evidence>
<dbReference type="PROSITE" id="PS51462">
    <property type="entry name" value="NUDIX"/>
    <property type="match status" value="1"/>
</dbReference>
<dbReference type="CDD" id="cd04666">
    <property type="entry name" value="NUDIX_DIPP2_like_Nudt4"/>
    <property type="match status" value="1"/>
</dbReference>
<gene>
    <name evidence="6" type="ORF">GGQ71_002404</name>
</gene>
<dbReference type="GO" id="GO:1901909">
    <property type="term" value="P:diadenosine hexaphosphate catabolic process"/>
    <property type="evidence" value="ECO:0007669"/>
    <property type="project" value="TreeGrafter"/>
</dbReference>
<dbReference type="SUPFAM" id="SSF55811">
    <property type="entry name" value="Nudix"/>
    <property type="match status" value="1"/>
</dbReference>
<reference evidence="6 7" key="1">
    <citation type="submission" date="2020-08" db="EMBL/GenBank/DDBJ databases">
        <title>Genomic Encyclopedia of Type Strains, Phase IV (KMG-IV): sequencing the most valuable type-strain genomes for metagenomic binning, comparative biology and taxonomic classification.</title>
        <authorList>
            <person name="Goeker M."/>
        </authorList>
    </citation>
    <scope>NUCLEOTIDE SEQUENCE [LARGE SCALE GENOMIC DNA]</scope>
    <source>
        <strain evidence="6 7">DSM 100021</strain>
    </source>
</reference>
<dbReference type="GO" id="GO:0034431">
    <property type="term" value="F:bis(5'-adenosyl)-hexaphosphatase activity"/>
    <property type="evidence" value="ECO:0007669"/>
    <property type="project" value="TreeGrafter"/>
</dbReference>
<keyword evidence="2" id="KW-0479">Metal-binding</keyword>
<comment type="caution">
    <text evidence="6">The sequence shown here is derived from an EMBL/GenBank/DDBJ whole genome shotgun (WGS) entry which is preliminary data.</text>
</comment>
<dbReference type="InterPro" id="IPR000086">
    <property type="entry name" value="NUDIX_hydrolase_dom"/>
</dbReference>
<organism evidence="6 7">
    <name type="scientific">Allorhizobium taibaishanense</name>
    <dbReference type="NCBI Taxonomy" id="887144"/>
    <lineage>
        <taxon>Bacteria</taxon>
        <taxon>Pseudomonadati</taxon>
        <taxon>Pseudomonadota</taxon>
        <taxon>Alphaproteobacteria</taxon>
        <taxon>Hyphomicrobiales</taxon>
        <taxon>Rhizobiaceae</taxon>
        <taxon>Rhizobium/Agrobacterium group</taxon>
        <taxon>Allorhizobium</taxon>
    </lineage>
</organism>
<evidence type="ECO:0000256" key="2">
    <source>
        <dbReference type="ARBA" id="ARBA00022723"/>
    </source>
</evidence>
<evidence type="ECO:0000313" key="6">
    <source>
        <dbReference type="EMBL" id="MBB4008124.1"/>
    </source>
</evidence>
<name>A0A7W6HMS7_9HYPH</name>
<dbReference type="AlphaFoldDB" id="A0A7W6HMS7"/>
<protein>
    <submittedName>
        <fullName evidence="6">8-oxo-dGTP pyrophosphatase MutT (NUDIX family)</fullName>
    </submittedName>
</protein>
<dbReference type="GO" id="GO:0034432">
    <property type="term" value="F:bis(5'-adenosyl)-pentaphosphatase activity"/>
    <property type="evidence" value="ECO:0007669"/>
    <property type="project" value="TreeGrafter"/>
</dbReference>